<comment type="caution">
    <text evidence="2">The sequence shown here is derived from an EMBL/GenBank/DDBJ whole genome shotgun (WGS) entry which is preliminary data.</text>
</comment>
<dbReference type="AlphaFoldDB" id="A0AAV6M0B1"/>
<evidence type="ECO:0000313" key="2">
    <source>
        <dbReference type="EMBL" id="KAG6573070.1"/>
    </source>
</evidence>
<keyword evidence="1" id="KW-0732">Signal</keyword>
<feature type="signal peptide" evidence="1">
    <location>
        <begin position="1"/>
        <end position="29"/>
    </location>
</feature>
<dbReference type="Proteomes" id="UP000685013">
    <property type="component" value="Chromosome 18"/>
</dbReference>
<organism evidence="2 3">
    <name type="scientific">Cucurbita argyrosperma subsp. sororia</name>
    <dbReference type="NCBI Taxonomy" id="37648"/>
    <lineage>
        <taxon>Eukaryota</taxon>
        <taxon>Viridiplantae</taxon>
        <taxon>Streptophyta</taxon>
        <taxon>Embryophyta</taxon>
        <taxon>Tracheophyta</taxon>
        <taxon>Spermatophyta</taxon>
        <taxon>Magnoliopsida</taxon>
        <taxon>eudicotyledons</taxon>
        <taxon>Gunneridae</taxon>
        <taxon>Pentapetalae</taxon>
        <taxon>rosids</taxon>
        <taxon>fabids</taxon>
        <taxon>Cucurbitales</taxon>
        <taxon>Cucurbitaceae</taxon>
        <taxon>Cucurbiteae</taxon>
        <taxon>Cucurbita</taxon>
    </lineage>
</organism>
<keyword evidence="3" id="KW-1185">Reference proteome</keyword>
<evidence type="ECO:0000313" key="3">
    <source>
        <dbReference type="Proteomes" id="UP000685013"/>
    </source>
</evidence>
<accession>A0AAV6M0B1</accession>
<sequence>MANGYMPNLHLLLLLLFSVLGVYLDVARGQVSTPSNWLLKMKSEQVDPVGILDNWSPSTHVLCGVSYGISLHLKS</sequence>
<protein>
    <submittedName>
        <fullName evidence="2">Uncharacterized protein</fullName>
    </submittedName>
</protein>
<gene>
    <name evidence="2" type="ORF">SDJN03_26957</name>
</gene>
<reference evidence="2 3" key="1">
    <citation type="journal article" date="2021" name="Hortic Res">
        <title>The domestication of Cucurbita argyrosperma as revealed by the genome of its wild relative.</title>
        <authorList>
            <person name="Barrera-Redondo J."/>
            <person name="Sanchez-de la Vega G."/>
            <person name="Aguirre-Liguori J.A."/>
            <person name="Castellanos-Morales G."/>
            <person name="Gutierrez-Guerrero Y.T."/>
            <person name="Aguirre-Dugua X."/>
            <person name="Aguirre-Planter E."/>
            <person name="Tenaillon M.I."/>
            <person name="Lira-Saade R."/>
            <person name="Eguiarte L.E."/>
        </authorList>
    </citation>
    <scope>NUCLEOTIDE SEQUENCE [LARGE SCALE GENOMIC DNA]</scope>
    <source>
        <strain evidence="2">JBR-2021</strain>
    </source>
</reference>
<feature type="non-terminal residue" evidence="2">
    <location>
        <position position="1"/>
    </location>
</feature>
<evidence type="ECO:0000256" key="1">
    <source>
        <dbReference type="SAM" id="SignalP"/>
    </source>
</evidence>
<proteinExistence type="predicted"/>
<name>A0AAV6M0B1_9ROSI</name>
<feature type="chain" id="PRO_5043338774" evidence="1">
    <location>
        <begin position="30"/>
        <end position="75"/>
    </location>
</feature>
<dbReference type="EMBL" id="JAGKQH010000018">
    <property type="protein sequence ID" value="KAG6573070.1"/>
    <property type="molecule type" value="Genomic_DNA"/>
</dbReference>